<gene>
    <name evidence="2" type="ORF">E6K71_01185</name>
</gene>
<dbReference type="AlphaFoldDB" id="A0A538SHZ0"/>
<dbReference type="GO" id="GO:0007165">
    <property type="term" value="P:signal transduction"/>
    <property type="evidence" value="ECO:0007669"/>
    <property type="project" value="InterPro"/>
</dbReference>
<evidence type="ECO:0000313" key="2">
    <source>
        <dbReference type="EMBL" id="TMQ50979.1"/>
    </source>
</evidence>
<comment type="caution">
    <text evidence="2">The sequence shown here is derived from an EMBL/GenBank/DDBJ whole genome shotgun (WGS) entry which is preliminary data.</text>
</comment>
<dbReference type="GO" id="GO:0006935">
    <property type="term" value="P:chemotaxis"/>
    <property type="evidence" value="ECO:0007669"/>
    <property type="project" value="InterPro"/>
</dbReference>
<feature type="compositionally biased region" description="Gly residues" evidence="1">
    <location>
        <begin position="619"/>
        <end position="628"/>
    </location>
</feature>
<name>A0A538SHZ0_UNCEI</name>
<evidence type="ECO:0000313" key="3">
    <source>
        <dbReference type="Proteomes" id="UP000316292"/>
    </source>
</evidence>
<protein>
    <recommendedName>
        <fullName evidence="4">CheW-like domain-containing protein</fullName>
    </recommendedName>
</protein>
<evidence type="ECO:0000256" key="1">
    <source>
        <dbReference type="SAM" id="MobiDB-lite"/>
    </source>
</evidence>
<accession>A0A538SHZ0</accession>
<reference evidence="2 3" key="1">
    <citation type="journal article" date="2019" name="Nat. Microbiol.">
        <title>Mediterranean grassland soil C-N compound turnover is dependent on rainfall and depth, and is mediated by genomically divergent microorganisms.</title>
        <authorList>
            <person name="Diamond S."/>
            <person name="Andeer P.F."/>
            <person name="Li Z."/>
            <person name="Crits-Christoph A."/>
            <person name="Burstein D."/>
            <person name="Anantharaman K."/>
            <person name="Lane K.R."/>
            <person name="Thomas B.C."/>
            <person name="Pan C."/>
            <person name="Northen T.R."/>
            <person name="Banfield J.F."/>
        </authorList>
    </citation>
    <scope>NUCLEOTIDE SEQUENCE [LARGE SCALE GENOMIC DNA]</scope>
    <source>
        <strain evidence="2">WS_1</strain>
    </source>
</reference>
<dbReference type="EMBL" id="VBOR01000025">
    <property type="protein sequence ID" value="TMQ50979.1"/>
    <property type="molecule type" value="Genomic_DNA"/>
</dbReference>
<feature type="compositionally biased region" description="Basic and acidic residues" evidence="1">
    <location>
        <begin position="560"/>
        <end position="584"/>
    </location>
</feature>
<dbReference type="InterPro" id="IPR036061">
    <property type="entry name" value="CheW-like_dom_sf"/>
</dbReference>
<evidence type="ECO:0008006" key="4">
    <source>
        <dbReference type="Google" id="ProtNLM"/>
    </source>
</evidence>
<organism evidence="2 3">
    <name type="scientific">Eiseniibacteriota bacterium</name>
    <dbReference type="NCBI Taxonomy" id="2212470"/>
    <lineage>
        <taxon>Bacteria</taxon>
        <taxon>Candidatus Eiseniibacteriota</taxon>
    </lineage>
</organism>
<sequence length="628" mass="68293">MRTAASEYLNQTQIMSRLGATFGALIHEQVAAVRRFLDDESNYDSSELKPLAELAIRLVERSAEWLEVGEIASLAIEMREALAQLSHLRPDQRQEVVAQCRVALDAQERMIERLRAEGFIALVEHAGIVSEALDILRANLKQARAQEINSARGMIDDPSADMGSQENLLGLTFEIKNSLIHQNERIGSMSDNLNATLEAAHSALTEWESVLKAVERQRISRGGKRGDMPPSPLEGRSLTIHQRLQDTASGLRGLAHELNQLLGLQYSLERRARDLDEHLLWEFLDPLDRYLDDMYTAAHTGDRGRRICLSVQTGGVGFEPEIGTILLPLVLRVLETMQPMSDAGENIEVGLTAAREGLEARLRIEGPVTMDPEALQLLENALEGLGGFASRHVVPNVGTTLRLQFPMARSLRSFLIVEAGGQRIALPWSAIERIYASDSDPGWASGDTPPTVYSLATLFGRDVAASSSEGIESESTSKRAPDKEGMPIAVLRSGSGSAVVSFDRLVWRENARLKSLPPRLYPVEEVLGGIMTPDSGITLVLNPSALLRRTHAVDANGRNAEAHEGHDPHMHEADAHDTEVRATADGEDADEEDGEDADGEVAEDGVYDLGDGDETDPGSGPGGTGSAS</sequence>
<dbReference type="SUPFAM" id="SSF50341">
    <property type="entry name" value="CheW-like"/>
    <property type="match status" value="1"/>
</dbReference>
<dbReference type="Proteomes" id="UP000316292">
    <property type="component" value="Unassembled WGS sequence"/>
</dbReference>
<feature type="region of interest" description="Disordered" evidence="1">
    <location>
        <begin position="560"/>
        <end position="628"/>
    </location>
</feature>
<proteinExistence type="predicted"/>
<feature type="compositionally biased region" description="Acidic residues" evidence="1">
    <location>
        <begin position="585"/>
        <end position="616"/>
    </location>
</feature>